<evidence type="ECO:0000256" key="1">
    <source>
        <dbReference type="SAM" id="Phobius"/>
    </source>
</evidence>
<dbReference type="RefSeq" id="WP_160927163.1">
    <property type="nucleotide sequence ID" value="NZ_WWEU01000001.1"/>
</dbReference>
<dbReference type="AlphaFoldDB" id="A0A6L8LRG8"/>
<keyword evidence="3" id="KW-1185">Reference proteome</keyword>
<dbReference type="EMBL" id="WWEU01000001">
    <property type="protein sequence ID" value="MYM58375.1"/>
    <property type="molecule type" value="Genomic_DNA"/>
</dbReference>
<sequence>MTPNITIALGAGFIGSLANALAIYLINLLQGLASPDHLFVYKQVFWGGLWALLYCLPWFNTQRWHIRGILVGVAASLCTFFVFQAIPLNPMNLIKALVVNVIAWGMLSSYCYEQAISHEKNENKAIELTS</sequence>
<reference evidence="2 3" key="1">
    <citation type="submission" date="2020-01" db="EMBL/GenBank/DDBJ databases">
        <title>Draft Genome Sequence of Vibrio sp. strain OCN044, Isolated from a Healthy Coral at Palmyra Atoll.</title>
        <authorList>
            <person name="Videau P."/>
            <person name="Loughran R."/>
            <person name="Esquivel A."/>
            <person name="Deadmond M."/>
            <person name="Paddock B.E."/>
            <person name="Saw J.H."/>
            <person name="Ushijima B."/>
        </authorList>
    </citation>
    <scope>NUCLEOTIDE SEQUENCE [LARGE SCALE GENOMIC DNA]</scope>
    <source>
        <strain evidence="2 3">OCN044</strain>
    </source>
</reference>
<keyword evidence="1" id="KW-1133">Transmembrane helix</keyword>
<feature type="transmembrane region" description="Helical" evidence="1">
    <location>
        <begin position="68"/>
        <end position="87"/>
    </location>
</feature>
<organism evidence="2 3">
    <name type="scientific">Vibrio tetraodonis subsp. pristinus</name>
    <dbReference type="NCBI Taxonomy" id="2695891"/>
    <lineage>
        <taxon>Bacteria</taxon>
        <taxon>Pseudomonadati</taxon>
        <taxon>Pseudomonadota</taxon>
        <taxon>Gammaproteobacteria</taxon>
        <taxon>Vibrionales</taxon>
        <taxon>Vibrionaceae</taxon>
        <taxon>Vibrio</taxon>
    </lineage>
</organism>
<feature type="transmembrane region" description="Helical" evidence="1">
    <location>
        <begin position="38"/>
        <end position="56"/>
    </location>
</feature>
<dbReference type="Proteomes" id="UP000478571">
    <property type="component" value="Unassembled WGS sequence"/>
</dbReference>
<evidence type="ECO:0000313" key="2">
    <source>
        <dbReference type="EMBL" id="MYM58375.1"/>
    </source>
</evidence>
<proteinExistence type="predicted"/>
<accession>A0A6L8LRG8</accession>
<protein>
    <submittedName>
        <fullName evidence="2">Uncharacterized protein</fullName>
    </submittedName>
</protein>
<comment type="caution">
    <text evidence="2">The sequence shown here is derived from an EMBL/GenBank/DDBJ whole genome shotgun (WGS) entry which is preliminary data.</text>
</comment>
<name>A0A6L8LRG8_9VIBR</name>
<keyword evidence="1" id="KW-0812">Transmembrane</keyword>
<evidence type="ECO:0000313" key="3">
    <source>
        <dbReference type="Proteomes" id="UP000478571"/>
    </source>
</evidence>
<gene>
    <name evidence="2" type="ORF">GTG28_03995</name>
</gene>
<feature type="transmembrane region" description="Helical" evidence="1">
    <location>
        <begin position="7"/>
        <end position="26"/>
    </location>
</feature>
<keyword evidence="1" id="KW-0472">Membrane</keyword>